<feature type="transmembrane region" description="Helical" evidence="6">
    <location>
        <begin position="283"/>
        <end position="305"/>
    </location>
</feature>
<evidence type="ECO:0000256" key="6">
    <source>
        <dbReference type="SAM" id="Phobius"/>
    </source>
</evidence>
<dbReference type="Proteomes" id="UP000027073">
    <property type="component" value="Unassembled WGS sequence"/>
</dbReference>
<dbReference type="PRINTS" id="PR01036">
    <property type="entry name" value="TCRTETB"/>
</dbReference>
<dbReference type="InterPro" id="IPR011701">
    <property type="entry name" value="MFS"/>
</dbReference>
<evidence type="ECO:0000256" key="1">
    <source>
        <dbReference type="ARBA" id="ARBA00004141"/>
    </source>
</evidence>
<gene>
    <name evidence="8" type="ORF">PLEOSDRAFT_1109216</name>
</gene>
<dbReference type="PROSITE" id="PS50850">
    <property type="entry name" value="MFS"/>
    <property type="match status" value="1"/>
</dbReference>
<dbReference type="OrthoDB" id="3437016at2759"/>
<comment type="subcellular location">
    <subcellularLocation>
        <location evidence="1">Membrane</location>
        <topology evidence="1">Multi-pass membrane protein</topology>
    </subcellularLocation>
</comment>
<evidence type="ECO:0000256" key="4">
    <source>
        <dbReference type="ARBA" id="ARBA00022989"/>
    </source>
</evidence>
<dbReference type="InParanoid" id="A0A067N534"/>
<dbReference type="GO" id="GO:0022857">
    <property type="term" value="F:transmembrane transporter activity"/>
    <property type="evidence" value="ECO:0007669"/>
    <property type="project" value="InterPro"/>
</dbReference>
<dbReference type="PANTHER" id="PTHR23501:SF102">
    <property type="entry name" value="DRUG TRANSPORTER, PUTATIVE (AFU_ORTHOLOGUE AFUA_3G08530)-RELATED"/>
    <property type="match status" value="1"/>
</dbReference>
<dbReference type="AlphaFoldDB" id="A0A067N534"/>
<feature type="transmembrane region" description="Helical" evidence="6">
    <location>
        <begin position="119"/>
        <end position="137"/>
    </location>
</feature>
<dbReference type="PANTHER" id="PTHR23501">
    <property type="entry name" value="MAJOR FACILITATOR SUPERFAMILY"/>
    <property type="match status" value="1"/>
</dbReference>
<dbReference type="InterPro" id="IPR020846">
    <property type="entry name" value="MFS_dom"/>
</dbReference>
<evidence type="ECO:0000259" key="7">
    <source>
        <dbReference type="PROSITE" id="PS50850"/>
    </source>
</evidence>
<dbReference type="STRING" id="1137138.A0A067N534"/>
<keyword evidence="2" id="KW-0813">Transport</keyword>
<dbReference type="GO" id="GO:0005886">
    <property type="term" value="C:plasma membrane"/>
    <property type="evidence" value="ECO:0007669"/>
    <property type="project" value="TreeGrafter"/>
</dbReference>
<dbReference type="Gene3D" id="1.20.1720.10">
    <property type="entry name" value="Multidrug resistance protein D"/>
    <property type="match status" value="1"/>
</dbReference>
<feature type="transmembrane region" description="Helical" evidence="6">
    <location>
        <begin position="193"/>
        <end position="212"/>
    </location>
</feature>
<sequence>MQSYSDDILAEKLRRDWRFWLISMSIAMSLLISALELSVVLTALPAIVEDLGGSDFAWIGSAYALSAPSFVPLSGGLAQVFGRRPVMLGSLLFFALGSALCSAARSMNFLIAPRTVQGVGGGGIASLTQIILSDLVALRERGMFNGFIGIAWAIAAGTGPVIGGSLAQNGQWRWLFYTNLPRNTPREDGRMDWIGNLIVVAATTSCVIALTWSGVQFPWSSSHVLVPLIVGLLGLAAFLIYEAYVPRNPVVPFTISQASPSFVRLQFDYISVYFQACKGASPIASGVSMFGVAFVLTPAGIIGSISVAATKQYRPQLWLSWALTIIGCSLISTLHADSSQARAVAFQVVVSMGLGVVSSTTYFPVPAPLNVQMPRSR</sequence>
<dbReference type="InterPro" id="IPR036259">
    <property type="entry name" value="MFS_trans_sf"/>
</dbReference>
<feature type="transmembrane region" description="Helical" evidence="6">
    <location>
        <begin position="86"/>
        <end position="107"/>
    </location>
</feature>
<evidence type="ECO:0000256" key="2">
    <source>
        <dbReference type="ARBA" id="ARBA00022448"/>
    </source>
</evidence>
<dbReference type="InterPro" id="IPR010573">
    <property type="entry name" value="MFS_Str1/Tri12-like"/>
</dbReference>
<dbReference type="EMBL" id="KL198014">
    <property type="protein sequence ID" value="KDQ22095.1"/>
    <property type="molecule type" value="Genomic_DNA"/>
</dbReference>
<proteinExistence type="predicted"/>
<feature type="transmembrane region" description="Helical" evidence="6">
    <location>
        <begin position="224"/>
        <end position="244"/>
    </location>
</feature>
<keyword evidence="4 6" id="KW-1133">Transmembrane helix</keyword>
<name>A0A067N534_PLEO1</name>
<keyword evidence="3 6" id="KW-0812">Transmembrane</keyword>
<reference evidence="9" key="1">
    <citation type="journal article" date="2014" name="Proc. Natl. Acad. Sci. U.S.A.">
        <title>Extensive sampling of basidiomycete genomes demonstrates inadequacy of the white-rot/brown-rot paradigm for wood decay fungi.</title>
        <authorList>
            <person name="Riley R."/>
            <person name="Salamov A.A."/>
            <person name="Brown D.W."/>
            <person name="Nagy L.G."/>
            <person name="Floudas D."/>
            <person name="Held B.W."/>
            <person name="Levasseur A."/>
            <person name="Lombard V."/>
            <person name="Morin E."/>
            <person name="Otillar R."/>
            <person name="Lindquist E.A."/>
            <person name="Sun H."/>
            <person name="LaButti K.M."/>
            <person name="Schmutz J."/>
            <person name="Jabbour D."/>
            <person name="Luo H."/>
            <person name="Baker S.E."/>
            <person name="Pisabarro A.G."/>
            <person name="Walton J.D."/>
            <person name="Blanchette R.A."/>
            <person name="Henrissat B."/>
            <person name="Martin F."/>
            <person name="Cullen D."/>
            <person name="Hibbett D.S."/>
            <person name="Grigoriev I.V."/>
        </authorList>
    </citation>
    <scope>NUCLEOTIDE SEQUENCE [LARGE SCALE GENOMIC DNA]</scope>
    <source>
        <strain evidence="9">PC15</strain>
    </source>
</reference>
<evidence type="ECO:0000313" key="8">
    <source>
        <dbReference type="EMBL" id="KDQ22095.1"/>
    </source>
</evidence>
<keyword evidence="5 6" id="KW-0472">Membrane</keyword>
<evidence type="ECO:0000256" key="3">
    <source>
        <dbReference type="ARBA" id="ARBA00022692"/>
    </source>
</evidence>
<accession>A0A067N534</accession>
<feature type="domain" description="Major facilitator superfamily (MFS) profile" evidence="7">
    <location>
        <begin position="22"/>
        <end position="377"/>
    </location>
</feature>
<dbReference type="Pfam" id="PF06609">
    <property type="entry name" value="TRI12"/>
    <property type="match status" value="1"/>
</dbReference>
<feature type="transmembrane region" description="Helical" evidence="6">
    <location>
        <begin position="317"/>
        <end position="336"/>
    </location>
</feature>
<dbReference type="SUPFAM" id="SSF103473">
    <property type="entry name" value="MFS general substrate transporter"/>
    <property type="match status" value="2"/>
</dbReference>
<feature type="transmembrane region" description="Helical" evidence="6">
    <location>
        <begin position="144"/>
        <end position="167"/>
    </location>
</feature>
<evidence type="ECO:0000313" key="9">
    <source>
        <dbReference type="Proteomes" id="UP000027073"/>
    </source>
</evidence>
<dbReference type="VEuPathDB" id="FungiDB:PLEOSDRAFT_1109216"/>
<feature type="transmembrane region" description="Helical" evidence="6">
    <location>
        <begin position="20"/>
        <end position="44"/>
    </location>
</feature>
<organism evidence="8 9">
    <name type="scientific">Pleurotus ostreatus (strain PC15)</name>
    <name type="common">Oyster mushroom</name>
    <dbReference type="NCBI Taxonomy" id="1137138"/>
    <lineage>
        <taxon>Eukaryota</taxon>
        <taxon>Fungi</taxon>
        <taxon>Dikarya</taxon>
        <taxon>Basidiomycota</taxon>
        <taxon>Agaricomycotina</taxon>
        <taxon>Agaricomycetes</taxon>
        <taxon>Agaricomycetidae</taxon>
        <taxon>Agaricales</taxon>
        <taxon>Pleurotineae</taxon>
        <taxon>Pleurotaceae</taxon>
        <taxon>Pleurotus</taxon>
    </lineage>
</organism>
<protein>
    <recommendedName>
        <fullName evidence="7">Major facilitator superfamily (MFS) profile domain-containing protein</fullName>
    </recommendedName>
</protein>
<feature type="transmembrane region" description="Helical" evidence="6">
    <location>
        <begin position="342"/>
        <end position="365"/>
    </location>
</feature>
<dbReference type="Pfam" id="PF07690">
    <property type="entry name" value="MFS_1"/>
    <property type="match status" value="1"/>
</dbReference>
<feature type="transmembrane region" description="Helical" evidence="6">
    <location>
        <begin position="56"/>
        <end position="74"/>
    </location>
</feature>
<evidence type="ECO:0000256" key="5">
    <source>
        <dbReference type="ARBA" id="ARBA00023136"/>
    </source>
</evidence>
<dbReference type="HOGENOM" id="CLU_000960_22_0_1"/>